<feature type="transmembrane region" description="Helical" evidence="1">
    <location>
        <begin position="141"/>
        <end position="158"/>
    </location>
</feature>
<keyword evidence="2" id="KW-0675">Receptor</keyword>
<dbReference type="InterPro" id="IPR019428">
    <property type="entry name" value="7TM_GPCR_serpentine_rcpt_Str"/>
</dbReference>
<evidence type="ECO:0000313" key="5">
    <source>
        <dbReference type="WormBase" id="SRAE_1000230900"/>
    </source>
</evidence>
<dbReference type="RefSeq" id="XP_024503254.1">
    <property type="nucleotide sequence ID" value="XM_024649370.1"/>
</dbReference>
<keyword evidence="3" id="KW-1185">Reference proteome</keyword>
<gene>
    <name evidence="2 4 5" type="ORF">SRAE_1000230900</name>
</gene>
<keyword evidence="1" id="KW-0472">Membrane</keyword>
<dbReference type="Proteomes" id="UP000035682">
    <property type="component" value="Unplaced"/>
</dbReference>
<organism evidence="2">
    <name type="scientific">Strongyloides ratti</name>
    <name type="common">Parasitic roundworm</name>
    <dbReference type="NCBI Taxonomy" id="34506"/>
    <lineage>
        <taxon>Eukaryota</taxon>
        <taxon>Metazoa</taxon>
        <taxon>Ecdysozoa</taxon>
        <taxon>Nematoda</taxon>
        <taxon>Chromadorea</taxon>
        <taxon>Rhabditida</taxon>
        <taxon>Tylenchina</taxon>
        <taxon>Panagrolaimomorpha</taxon>
        <taxon>Strongyloidoidea</taxon>
        <taxon>Strongyloididae</taxon>
        <taxon>Strongyloides</taxon>
    </lineage>
</organism>
<reference evidence="2 3" key="1">
    <citation type="submission" date="2014-09" db="EMBL/GenBank/DDBJ databases">
        <authorList>
            <person name="Martin A.A."/>
        </authorList>
    </citation>
    <scope>NUCLEOTIDE SEQUENCE</scope>
    <source>
        <strain evidence="3">ED321</strain>
        <strain evidence="2">ED321 Heterogonic</strain>
    </source>
</reference>
<feature type="transmembrane region" description="Helical" evidence="1">
    <location>
        <begin position="12"/>
        <end position="36"/>
    </location>
</feature>
<dbReference type="Pfam" id="PF10326">
    <property type="entry name" value="7TM_GPCR_Str"/>
    <property type="match status" value="1"/>
</dbReference>
<evidence type="ECO:0000313" key="3">
    <source>
        <dbReference type="Proteomes" id="UP000035682"/>
    </source>
</evidence>
<dbReference type="GeneID" id="36376418"/>
<dbReference type="AlphaFoldDB" id="A0A090L7E1"/>
<dbReference type="OMA" id="ETIWINE"/>
<feature type="transmembrane region" description="Helical" evidence="1">
    <location>
        <begin position="255"/>
        <end position="275"/>
    </location>
</feature>
<feature type="transmembrane region" description="Helical" evidence="1">
    <location>
        <begin position="281"/>
        <end position="304"/>
    </location>
</feature>
<protein>
    <submittedName>
        <fullName evidence="2 4">7TM GPCR, serpentine receptor class r (Str) family-containing protein</fullName>
    </submittedName>
</protein>
<evidence type="ECO:0000313" key="2">
    <source>
        <dbReference type="EMBL" id="CEF64053.1"/>
    </source>
</evidence>
<dbReference type="PANTHER" id="PTHR22943:SF248">
    <property type="entry name" value="SEVEN TM RECEPTOR"/>
    <property type="match status" value="1"/>
</dbReference>
<sequence length="330" mass="38206">MPILNIYDNVPVFIHFVGGYILAYGGLILNFIVMLFTYEKNLINENKEQRFITRVNCFTNMYYAVISLVVHPQIEIIHGTILLRCHGLGRSIINPITRIILFGVYIYAYIMIFTIVSIGFQFRYNLLCKRILLTTSQLGRYYFICFIYSIISGIIYSLNFSPIVPLKFRNEVNLNETIWINEEPFFWNHVLINNGNNIFLLLTIFLYFTLTVTSYGINIFFIVKMKMLIKSNKLRLSKKTLLLQKQFNTILNVQSIAPIFVILLPILLGIILVIAKIRINGFGLFIILGLEAVPFVNGLSVIVLTKEYRLKKRCIKNTLTKTTTKVILTK</sequence>
<evidence type="ECO:0000256" key="1">
    <source>
        <dbReference type="SAM" id="Phobius"/>
    </source>
</evidence>
<keyword evidence="1" id="KW-1133">Transmembrane helix</keyword>
<feature type="transmembrane region" description="Helical" evidence="1">
    <location>
        <begin position="57"/>
        <end position="74"/>
    </location>
</feature>
<evidence type="ECO:0000313" key="4">
    <source>
        <dbReference type="WBParaSite" id="SRAE_1000230900.1"/>
    </source>
</evidence>
<feature type="transmembrane region" description="Helical" evidence="1">
    <location>
        <begin position="99"/>
        <end position="120"/>
    </location>
</feature>
<dbReference type="WormBase" id="SRAE_1000230900">
    <property type="protein sequence ID" value="SRP10007"/>
    <property type="gene ID" value="WBGene00258923"/>
</dbReference>
<dbReference type="CTD" id="36376418"/>
<keyword evidence="1" id="KW-0812">Transmembrane</keyword>
<dbReference type="PANTHER" id="PTHR22943">
    <property type="entry name" value="7-TRANSMEMBRANE DOMAIN RECEPTOR C.ELEGANS"/>
    <property type="match status" value="1"/>
</dbReference>
<accession>A0A090L7E1</accession>
<dbReference type="WBParaSite" id="SRAE_1000230900.1">
    <property type="protein sequence ID" value="SRAE_1000230900.1"/>
    <property type="gene ID" value="WBGene00258923"/>
</dbReference>
<feature type="transmembrane region" description="Helical" evidence="1">
    <location>
        <begin position="198"/>
        <end position="223"/>
    </location>
</feature>
<reference evidence="4" key="2">
    <citation type="submission" date="2020-12" db="UniProtKB">
        <authorList>
            <consortium name="WormBaseParasite"/>
        </authorList>
    </citation>
    <scope>IDENTIFICATION</scope>
</reference>
<dbReference type="EMBL" id="LN609528">
    <property type="protein sequence ID" value="CEF64053.1"/>
    <property type="molecule type" value="Genomic_DNA"/>
</dbReference>
<proteinExistence type="predicted"/>
<name>A0A090L7E1_STRRB</name>